<reference evidence="3" key="1">
    <citation type="submission" date="2021-03" db="EMBL/GenBank/DDBJ databases">
        <title>Draft genome sequence of rust myrtle Austropuccinia psidii MF-1, a brazilian biotype.</title>
        <authorList>
            <person name="Quecine M.C."/>
            <person name="Pachon D.M.R."/>
            <person name="Bonatelli M.L."/>
            <person name="Correr F.H."/>
            <person name="Franceschini L.M."/>
            <person name="Leite T.F."/>
            <person name="Margarido G.R.A."/>
            <person name="Almeida C.A."/>
            <person name="Ferrarezi J.A."/>
            <person name="Labate C.A."/>
        </authorList>
    </citation>
    <scope>NUCLEOTIDE SEQUENCE</scope>
    <source>
        <strain evidence="3">MF-1</strain>
    </source>
</reference>
<evidence type="ECO:0000313" key="4">
    <source>
        <dbReference type="Proteomes" id="UP000765509"/>
    </source>
</evidence>
<dbReference type="OrthoDB" id="2506384at2759"/>
<evidence type="ECO:0000259" key="2">
    <source>
        <dbReference type="Pfam" id="PF13976"/>
    </source>
</evidence>
<feature type="compositionally biased region" description="Polar residues" evidence="1">
    <location>
        <begin position="41"/>
        <end position="55"/>
    </location>
</feature>
<accession>A0A9Q3ECH7</accession>
<feature type="compositionally biased region" description="Polar residues" evidence="1">
    <location>
        <begin position="1"/>
        <end position="11"/>
    </location>
</feature>
<sequence length="279" mass="31242">MTRNPLSSVPSRTEIIKNKGKNKPDGPCKKPGFKDKKKGKSNNQGGEKNSTQDQNTNKRFEQIEQLLEKLQSNVQSTSVNATSESRELNQPSGSDSDAFIFDEVNALIGKNHQELIYLDSGAGRTAVNNSKFLEDPAPVTKLINTFSNPVKFTHQGTLLFNDIKLYLVYYVPNELLILFINKETFFVSRLSSPVNSIYALPNACQDWHLKLGHPSDSYIKALLKDCKINGSFTHSSDCPVCHQAKIKNRPHSQVLPRDDAPFSKIHMDTLQINPQSRKG</sequence>
<dbReference type="Proteomes" id="UP000765509">
    <property type="component" value="Unassembled WGS sequence"/>
</dbReference>
<dbReference type="AlphaFoldDB" id="A0A9Q3ECH7"/>
<feature type="region of interest" description="Disordered" evidence="1">
    <location>
        <begin position="74"/>
        <end position="94"/>
    </location>
</feature>
<keyword evidence="4" id="KW-1185">Reference proteome</keyword>
<name>A0A9Q3ECH7_9BASI</name>
<dbReference type="Pfam" id="PF13976">
    <property type="entry name" value="gag_pre-integrs"/>
    <property type="match status" value="1"/>
</dbReference>
<organism evidence="3 4">
    <name type="scientific">Austropuccinia psidii MF-1</name>
    <dbReference type="NCBI Taxonomy" id="1389203"/>
    <lineage>
        <taxon>Eukaryota</taxon>
        <taxon>Fungi</taxon>
        <taxon>Dikarya</taxon>
        <taxon>Basidiomycota</taxon>
        <taxon>Pucciniomycotina</taxon>
        <taxon>Pucciniomycetes</taxon>
        <taxon>Pucciniales</taxon>
        <taxon>Sphaerophragmiaceae</taxon>
        <taxon>Austropuccinia</taxon>
    </lineage>
</organism>
<dbReference type="EMBL" id="AVOT02027946">
    <property type="protein sequence ID" value="MBW0520260.1"/>
    <property type="molecule type" value="Genomic_DNA"/>
</dbReference>
<evidence type="ECO:0000313" key="3">
    <source>
        <dbReference type="EMBL" id="MBW0520260.1"/>
    </source>
</evidence>
<proteinExistence type="predicted"/>
<protein>
    <recommendedName>
        <fullName evidence="2">GAG-pre-integrase domain-containing protein</fullName>
    </recommendedName>
</protein>
<comment type="caution">
    <text evidence="3">The sequence shown here is derived from an EMBL/GenBank/DDBJ whole genome shotgun (WGS) entry which is preliminary data.</text>
</comment>
<evidence type="ECO:0000256" key="1">
    <source>
        <dbReference type="SAM" id="MobiDB-lite"/>
    </source>
</evidence>
<gene>
    <name evidence="3" type="ORF">O181_059975</name>
</gene>
<feature type="region of interest" description="Disordered" evidence="1">
    <location>
        <begin position="1"/>
        <end position="57"/>
    </location>
</feature>
<feature type="domain" description="GAG-pre-integrase" evidence="2">
    <location>
        <begin position="191"/>
        <end position="245"/>
    </location>
</feature>
<feature type="compositionally biased region" description="Basic and acidic residues" evidence="1">
    <location>
        <begin position="14"/>
        <end position="34"/>
    </location>
</feature>
<dbReference type="InterPro" id="IPR025724">
    <property type="entry name" value="GAG-pre-integrase_dom"/>
</dbReference>